<dbReference type="Proteomes" id="UP001180020">
    <property type="component" value="Unassembled WGS sequence"/>
</dbReference>
<organism evidence="1 2">
    <name type="scientific">Acorus calamus</name>
    <name type="common">Sweet flag</name>
    <dbReference type="NCBI Taxonomy" id="4465"/>
    <lineage>
        <taxon>Eukaryota</taxon>
        <taxon>Viridiplantae</taxon>
        <taxon>Streptophyta</taxon>
        <taxon>Embryophyta</taxon>
        <taxon>Tracheophyta</taxon>
        <taxon>Spermatophyta</taxon>
        <taxon>Magnoliopsida</taxon>
        <taxon>Liliopsida</taxon>
        <taxon>Acoraceae</taxon>
        <taxon>Acorus</taxon>
    </lineage>
</organism>
<dbReference type="AlphaFoldDB" id="A0AAV9CMY7"/>
<reference evidence="1" key="2">
    <citation type="submission" date="2023-06" db="EMBL/GenBank/DDBJ databases">
        <authorList>
            <person name="Ma L."/>
            <person name="Liu K.-W."/>
            <person name="Li Z."/>
            <person name="Hsiao Y.-Y."/>
            <person name="Qi Y."/>
            <person name="Fu T."/>
            <person name="Tang G."/>
            <person name="Zhang D."/>
            <person name="Sun W.-H."/>
            <person name="Liu D.-K."/>
            <person name="Li Y."/>
            <person name="Chen G.-Z."/>
            <person name="Liu X.-D."/>
            <person name="Liao X.-Y."/>
            <person name="Jiang Y.-T."/>
            <person name="Yu X."/>
            <person name="Hao Y."/>
            <person name="Huang J."/>
            <person name="Zhao X.-W."/>
            <person name="Ke S."/>
            <person name="Chen Y.-Y."/>
            <person name="Wu W.-L."/>
            <person name="Hsu J.-L."/>
            <person name="Lin Y.-F."/>
            <person name="Huang M.-D."/>
            <person name="Li C.-Y."/>
            <person name="Huang L."/>
            <person name="Wang Z.-W."/>
            <person name="Zhao X."/>
            <person name="Zhong W.-Y."/>
            <person name="Peng D.-H."/>
            <person name="Ahmad S."/>
            <person name="Lan S."/>
            <person name="Zhang J.-S."/>
            <person name="Tsai W.-C."/>
            <person name="Van De Peer Y."/>
            <person name="Liu Z.-J."/>
        </authorList>
    </citation>
    <scope>NUCLEOTIDE SEQUENCE</scope>
    <source>
        <strain evidence="1">CP</strain>
        <tissue evidence="1">Leaves</tissue>
    </source>
</reference>
<protein>
    <submittedName>
        <fullName evidence="1">Uncharacterized protein</fullName>
    </submittedName>
</protein>
<comment type="caution">
    <text evidence="1">The sequence shown here is derived from an EMBL/GenBank/DDBJ whole genome shotgun (WGS) entry which is preliminary data.</text>
</comment>
<sequence>MHDTELCQPRADPTFPVDPELHVCQDKQHIFKLHKTKLIAEKLNMKVIQKRIMEEGMIMSKGKENF</sequence>
<evidence type="ECO:0000313" key="1">
    <source>
        <dbReference type="EMBL" id="KAK1289552.1"/>
    </source>
</evidence>
<keyword evidence="2" id="KW-1185">Reference proteome</keyword>
<gene>
    <name evidence="1" type="ORF">QJS10_CPB18g01189</name>
</gene>
<dbReference type="EMBL" id="JAUJYO010000018">
    <property type="protein sequence ID" value="KAK1289552.1"/>
    <property type="molecule type" value="Genomic_DNA"/>
</dbReference>
<proteinExistence type="predicted"/>
<name>A0AAV9CMY7_ACOCL</name>
<evidence type="ECO:0000313" key="2">
    <source>
        <dbReference type="Proteomes" id="UP001180020"/>
    </source>
</evidence>
<accession>A0AAV9CMY7</accession>
<reference evidence="1" key="1">
    <citation type="journal article" date="2023" name="Nat. Commun.">
        <title>Diploid and tetraploid genomes of Acorus and the evolution of monocots.</title>
        <authorList>
            <person name="Ma L."/>
            <person name="Liu K.W."/>
            <person name="Li Z."/>
            <person name="Hsiao Y.Y."/>
            <person name="Qi Y."/>
            <person name="Fu T."/>
            <person name="Tang G.D."/>
            <person name="Zhang D."/>
            <person name="Sun W.H."/>
            <person name="Liu D.K."/>
            <person name="Li Y."/>
            <person name="Chen G.Z."/>
            <person name="Liu X.D."/>
            <person name="Liao X.Y."/>
            <person name="Jiang Y.T."/>
            <person name="Yu X."/>
            <person name="Hao Y."/>
            <person name="Huang J."/>
            <person name="Zhao X.W."/>
            <person name="Ke S."/>
            <person name="Chen Y.Y."/>
            <person name="Wu W.L."/>
            <person name="Hsu J.L."/>
            <person name="Lin Y.F."/>
            <person name="Huang M.D."/>
            <person name="Li C.Y."/>
            <person name="Huang L."/>
            <person name="Wang Z.W."/>
            <person name="Zhao X."/>
            <person name="Zhong W.Y."/>
            <person name="Peng D.H."/>
            <person name="Ahmad S."/>
            <person name="Lan S."/>
            <person name="Zhang J.S."/>
            <person name="Tsai W.C."/>
            <person name="Van de Peer Y."/>
            <person name="Liu Z.J."/>
        </authorList>
    </citation>
    <scope>NUCLEOTIDE SEQUENCE</scope>
    <source>
        <strain evidence="1">CP</strain>
    </source>
</reference>